<dbReference type="CDD" id="cd00515">
    <property type="entry name" value="HAM1"/>
    <property type="match status" value="1"/>
</dbReference>
<comment type="catalytic activity">
    <reaction evidence="7">
        <text>ITP + H2O = IMP + diphosphate + H(+)</text>
        <dbReference type="Rhea" id="RHEA:29399"/>
        <dbReference type="ChEBI" id="CHEBI:15377"/>
        <dbReference type="ChEBI" id="CHEBI:15378"/>
        <dbReference type="ChEBI" id="CHEBI:33019"/>
        <dbReference type="ChEBI" id="CHEBI:58053"/>
        <dbReference type="ChEBI" id="CHEBI:61402"/>
        <dbReference type="EC" id="3.6.1.66"/>
    </reaction>
</comment>
<protein>
    <recommendedName>
        <fullName evidence="7">dITP/XTP pyrophosphatase</fullName>
        <ecNumber evidence="7">3.6.1.66</ecNumber>
    </recommendedName>
    <alternativeName>
        <fullName evidence="7">Non-canonical purine NTP pyrophosphatase</fullName>
    </alternativeName>
    <alternativeName>
        <fullName evidence="7">Non-standard purine NTP pyrophosphatase</fullName>
    </alternativeName>
    <alternativeName>
        <fullName evidence="7">Nucleoside-triphosphate diphosphatase</fullName>
    </alternativeName>
    <alternativeName>
        <fullName evidence="7">Nucleoside-triphosphate pyrophosphatase</fullName>
        <shortName evidence="7">NTPase</shortName>
    </alternativeName>
</protein>
<comment type="cofactor">
    <cofactor evidence="7">
        <name>Mg(2+)</name>
        <dbReference type="ChEBI" id="CHEBI:18420"/>
    </cofactor>
    <text evidence="7">Binds 1 Mg(2+) ion per subunit.</text>
</comment>
<dbReference type="PANTHER" id="PTHR11067">
    <property type="entry name" value="INOSINE TRIPHOSPHATE PYROPHOSPHATASE/HAM1 PROTEIN"/>
    <property type="match status" value="1"/>
</dbReference>
<gene>
    <name evidence="9" type="ORF">J2X07_002681</name>
</gene>
<evidence type="ECO:0000256" key="4">
    <source>
        <dbReference type="ARBA" id="ARBA00022801"/>
    </source>
</evidence>
<feature type="binding site" evidence="7">
    <location>
        <position position="70"/>
    </location>
    <ligand>
        <name>substrate</name>
    </ligand>
</feature>
<comment type="catalytic activity">
    <reaction evidence="7">
        <text>XTP + H2O = XMP + diphosphate + H(+)</text>
        <dbReference type="Rhea" id="RHEA:28610"/>
        <dbReference type="ChEBI" id="CHEBI:15377"/>
        <dbReference type="ChEBI" id="CHEBI:15378"/>
        <dbReference type="ChEBI" id="CHEBI:33019"/>
        <dbReference type="ChEBI" id="CHEBI:57464"/>
        <dbReference type="ChEBI" id="CHEBI:61314"/>
        <dbReference type="EC" id="3.6.1.66"/>
    </reaction>
</comment>
<evidence type="ECO:0000313" key="9">
    <source>
        <dbReference type="EMBL" id="MDR7073694.1"/>
    </source>
</evidence>
<evidence type="ECO:0000256" key="2">
    <source>
        <dbReference type="ARBA" id="ARBA00022723"/>
    </source>
</evidence>
<feature type="binding site" evidence="7">
    <location>
        <position position="69"/>
    </location>
    <ligand>
        <name>Mg(2+)</name>
        <dbReference type="ChEBI" id="CHEBI:18420"/>
    </ligand>
</feature>
<name>A0ABU1U2L3_9BACL</name>
<dbReference type="InterPro" id="IPR020922">
    <property type="entry name" value="dITP/XTP_pyrophosphatase"/>
</dbReference>
<keyword evidence="10" id="KW-1185">Reference proteome</keyword>
<feature type="binding site" evidence="7">
    <location>
        <begin position="152"/>
        <end position="155"/>
    </location>
    <ligand>
        <name>substrate</name>
    </ligand>
</feature>
<comment type="subunit">
    <text evidence="7">Homodimer.</text>
</comment>
<proteinExistence type="inferred from homology"/>
<dbReference type="GO" id="GO:0036220">
    <property type="term" value="F:ITP diphosphatase activity"/>
    <property type="evidence" value="ECO:0007669"/>
    <property type="project" value="UniProtKB-EC"/>
</dbReference>
<evidence type="ECO:0000256" key="3">
    <source>
        <dbReference type="ARBA" id="ARBA00022741"/>
    </source>
</evidence>
<evidence type="ECO:0000256" key="5">
    <source>
        <dbReference type="ARBA" id="ARBA00022842"/>
    </source>
</evidence>
<dbReference type="InterPro" id="IPR002637">
    <property type="entry name" value="RdgB/HAM1"/>
</dbReference>
<dbReference type="RefSeq" id="WP_310259382.1">
    <property type="nucleotide sequence ID" value="NZ_JAVDWA010000004.1"/>
</dbReference>
<dbReference type="Pfam" id="PF01725">
    <property type="entry name" value="Ham1p_like"/>
    <property type="match status" value="1"/>
</dbReference>
<keyword evidence="5 7" id="KW-0460">Magnesium</keyword>
<feature type="active site" description="Proton acceptor" evidence="7">
    <location>
        <position position="69"/>
    </location>
</feature>
<comment type="function">
    <text evidence="7">Pyrophosphatase that catalyzes the hydrolysis of nucleoside triphosphates to their monophosphate derivatives, with a high preference for the non-canonical purine nucleotides XTP (xanthosine triphosphate), dITP (deoxyinosine triphosphate) and ITP. Seems to function as a house-cleaning enzyme that removes non-canonical purine nucleotides from the nucleotide pool, thus preventing their incorporation into DNA/RNA and avoiding chromosomal lesions.</text>
</comment>
<evidence type="ECO:0000256" key="6">
    <source>
        <dbReference type="ARBA" id="ARBA00023080"/>
    </source>
</evidence>
<dbReference type="EC" id="3.6.1.66" evidence="7"/>
<comment type="catalytic activity">
    <reaction evidence="7">
        <text>dITP + H2O = dIMP + diphosphate + H(+)</text>
        <dbReference type="Rhea" id="RHEA:28342"/>
        <dbReference type="ChEBI" id="CHEBI:15377"/>
        <dbReference type="ChEBI" id="CHEBI:15378"/>
        <dbReference type="ChEBI" id="CHEBI:33019"/>
        <dbReference type="ChEBI" id="CHEBI:61194"/>
        <dbReference type="ChEBI" id="CHEBI:61382"/>
        <dbReference type="EC" id="3.6.1.66"/>
    </reaction>
</comment>
<evidence type="ECO:0000313" key="10">
    <source>
        <dbReference type="Proteomes" id="UP001258181"/>
    </source>
</evidence>
<keyword evidence="3 7" id="KW-0547">Nucleotide-binding</keyword>
<comment type="similarity">
    <text evidence="1 7 8">Belongs to the HAM1 NTPase family.</text>
</comment>
<dbReference type="EMBL" id="JAVDWA010000004">
    <property type="protein sequence ID" value="MDR7073694.1"/>
    <property type="molecule type" value="Genomic_DNA"/>
</dbReference>
<feature type="binding site" evidence="7">
    <location>
        <position position="175"/>
    </location>
    <ligand>
        <name>substrate</name>
    </ligand>
</feature>
<dbReference type="SUPFAM" id="SSF52972">
    <property type="entry name" value="ITPase-like"/>
    <property type="match status" value="1"/>
</dbReference>
<feature type="binding site" evidence="7">
    <location>
        <position position="40"/>
    </location>
    <ligand>
        <name>Mg(2+)</name>
        <dbReference type="ChEBI" id="CHEBI:18420"/>
    </ligand>
</feature>
<keyword evidence="6 7" id="KW-0546">Nucleotide metabolism</keyword>
<evidence type="ECO:0000256" key="8">
    <source>
        <dbReference type="RuleBase" id="RU003781"/>
    </source>
</evidence>
<dbReference type="PANTHER" id="PTHR11067:SF9">
    <property type="entry name" value="INOSINE TRIPHOSPHATE PYROPHOSPHATASE"/>
    <property type="match status" value="1"/>
</dbReference>
<dbReference type="NCBIfam" id="TIGR00042">
    <property type="entry name" value="RdgB/HAM1 family non-canonical purine NTP pyrophosphatase"/>
    <property type="match status" value="1"/>
</dbReference>
<keyword evidence="2 7" id="KW-0479">Metal-binding</keyword>
<reference evidence="9 10" key="1">
    <citation type="submission" date="2023-07" db="EMBL/GenBank/DDBJ databases">
        <title>Sorghum-associated microbial communities from plants grown in Nebraska, USA.</title>
        <authorList>
            <person name="Schachtman D."/>
        </authorList>
    </citation>
    <scope>NUCLEOTIDE SEQUENCE [LARGE SCALE GENOMIC DNA]</scope>
    <source>
        <strain evidence="9 10">BE211</strain>
    </source>
</reference>
<keyword evidence="4 7" id="KW-0378">Hydrolase</keyword>
<evidence type="ECO:0000256" key="7">
    <source>
        <dbReference type="HAMAP-Rule" id="MF_01405"/>
    </source>
</evidence>
<accession>A0ABU1U2L3</accession>
<feature type="binding site" evidence="7">
    <location>
        <begin position="180"/>
        <end position="181"/>
    </location>
    <ligand>
        <name>substrate</name>
    </ligand>
</feature>
<dbReference type="NCBIfam" id="NF011397">
    <property type="entry name" value="PRK14822.1"/>
    <property type="match status" value="1"/>
</dbReference>
<sequence>MQILIATKNKGKVSEFQSMFNQYGIEVISLLDMENIPDVEETGDTFEENAILKAETICNKLNIPVISDDSGLEIDALDGRPGVYSARYAGSHKNDEDNMNKVLNELEGIPNQKRTARFICALAFARPGKDTFVVKGLCEGEILHDRRGTEGFGYDPIFFLPKLNRSMAELTKEEKNKISHRANALIKLQDFFNEEDMLWQKP</sequence>
<organism evidence="9 10">
    <name type="scientific">Fictibacillus barbaricus</name>
    <dbReference type="NCBI Taxonomy" id="182136"/>
    <lineage>
        <taxon>Bacteria</taxon>
        <taxon>Bacillati</taxon>
        <taxon>Bacillota</taxon>
        <taxon>Bacilli</taxon>
        <taxon>Bacillales</taxon>
        <taxon>Fictibacillaceae</taxon>
        <taxon>Fictibacillus</taxon>
    </lineage>
</organism>
<dbReference type="HAMAP" id="MF_01405">
    <property type="entry name" value="Non_canon_purine_NTPase"/>
    <property type="match status" value="1"/>
</dbReference>
<dbReference type="Proteomes" id="UP001258181">
    <property type="component" value="Unassembled WGS sequence"/>
</dbReference>
<comment type="caution">
    <text evidence="9">The sequence shown here is derived from an EMBL/GenBank/DDBJ whole genome shotgun (WGS) entry which is preliminary data.</text>
</comment>
<evidence type="ECO:0000256" key="1">
    <source>
        <dbReference type="ARBA" id="ARBA00008023"/>
    </source>
</evidence>
<dbReference type="Gene3D" id="3.90.950.10">
    <property type="match status" value="1"/>
</dbReference>
<dbReference type="InterPro" id="IPR029001">
    <property type="entry name" value="ITPase-like_fam"/>
</dbReference>
<feature type="binding site" evidence="7">
    <location>
        <begin position="7"/>
        <end position="12"/>
    </location>
    <ligand>
        <name>substrate</name>
    </ligand>
</feature>